<feature type="transmembrane region" description="Helical" evidence="2">
    <location>
        <begin position="174"/>
        <end position="192"/>
    </location>
</feature>
<keyword evidence="2" id="KW-0812">Transmembrane</keyword>
<evidence type="ECO:0000313" key="4">
    <source>
        <dbReference type="Proteomes" id="UP000247099"/>
    </source>
</evidence>
<organism evidence="3 4">
    <name type="scientific">Coraliomargarita sinensis</name>
    <dbReference type="NCBI Taxonomy" id="2174842"/>
    <lineage>
        <taxon>Bacteria</taxon>
        <taxon>Pseudomonadati</taxon>
        <taxon>Verrucomicrobiota</taxon>
        <taxon>Opitutia</taxon>
        <taxon>Puniceicoccales</taxon>
        <taxon>Coraliomargaritaceae</taxon>
        <taxon>Coraliomargarita</taxon>
    </lineage>
</organism>
<dbReference type="InParanoid" id="A0A317ZCG4"/>
<reference evidence="3 4" key="1">
    <citation type="submission" date="2018-05" db="EMBL/GenBank/DDBJ databases">
        <title>Coraliomargarita sinensis sp. nov., isolated from a marine solar saltern.</title>
        <authorList>
            <person name="Zhou L.Y."/>
        </authorList>
    </citation>
    <scope>NUCLEOTIDE SEQUENCE [LARGE SCALE GENOMIC DNA]</scope>
    <source>
        <strain evidence="3 4">WN38</strain>
    </source>
</reference>
<evidence type="ECO:0000256" key="1">
    <source>
        <dbReference type="SAM" id="MobiDB-lite"/>
    </source>
</evidence>
<keyword evidence="4" id="KW-1185">Reference proteome</keyword>
<feature type="region of interest" description="Disordered" evidence="1">
    <location>
        <begin position="214"/>
        <end position="262"/>
    </location>
</feature>
<name>A0A317ZCG4_9BACT</name>
<accession>A0A317ZCG4</accession>
<feature type="compositionally biased region" description="Polar residues" evidence="1">
    <location>
        <begin position="252"/>
        <end position="262"/>
    </location>
</feature>
<dbReference type="EMBL" id="QHJQ01000028">
    <property type="protein sequence ID" value="PXA02814.1"/>
    <property type="molecule type" value="Genomic_DNA"/>
</dbReference>
<evidence type="ECO:0000256" key="2">
    <source>
        <dbReference type="SAM" id="Phobius"/>
    </source>
</evidence>
<dbReference type="AlphaFoldDB" id="A0A317ZCG4"/>
<evidence type="ECO:0000313" key="3">
    <source>
        <dbReference type="EMBL" id="PXA02814.1"/>
    </source>
</evidence>
<feature type="compositionally biased region" description="Low complexity" evidence="1">
    <location>
        <begin position="221"/>
        <end position="230"/>
    </location>
</feature>
<comment type="caution">
    <text evidence="3">The sequence shown here is derived from an EMBL/GenBank/DDBJ whole genome shotgun (WGS) entry which is preliminary data.</text>
</comment>
<feature type="compositionally biased region" description="Basic and acidic residues" evidence="1">
    <location>
        <begin position="242"/>
        <end position="251"/>
    </location>
</feature>
<keyword evidence="2" id="KW-0472">Membrane</keyword>
<dbReference type="Proteomes" id="UP000247099">
    <property type="component" value="Unassembled WGS sequence"/>
</dbReference>
<sequence>MATANAAPLLDVRKRMTSEFKKRQFDFHKDYYAFELERKDKLLQQVGLALGILTVIGNLFAFFLRDFQFVEFREVHLLFYFFFSFGFLFTAISIIYLTKTLIHRFYYETIPTPKEIQDALNECDEYNTKVEKAEALDTEEVFYENLIKQYSEATHRNHLSNLARYSNVFTSLRFSLIGLILLICSFPGYQVLKKEFSIKPSTTEIKEEVKVRIMSEDKDNQSNQQQTSNQPVERPQWPQGRIIKEADEKGQNKQTFNEQKDK</sequence>
<proteinExistence type="predicted"/>
<gene>
    <name evidence="3" type="ORF">DDZ13_15205</name>
</gene>
<feature type="transmembrane region" description="Helical" evidence="2">
    <location>
        <begin position="46"/>
        <end position="65"/>
    </location>
</feature>
<keyword evidence="2" id="KW-1133">Transmembrane helix</keyword>
<feature type="transmembrane region" description="Helical" evidence="2">
    <location>
        <begin position="77"/>
        <end position="97"/>
    </location>
</feature>
<protein>
    <submittedName>
        <fullName evidence="3">Uncharacterized protein</fullName>
    </submittedName>
</protein>